<dbReference type="Proteomes" id="UP000036000">
    <property type="component" value="Chromosome"/>
</dbReference>
<gene>
    <name evidence="1" type="ORF">ABN16_06660</name>
</gene>
<dbReference type="KEGG" id="lko:ABN16_06660"/>
<evidence type="ECO:0000313" key="1">
    <source>
        <dbReference type="EMBL" id="AKP64709.1"/>
    </source>
</evidence>
<protein>
    <submittedName>
        <fullName evidence="1">Uncharacterized protein</fullName>
    </submittedName>
</protein>
<sequence length="104" mass="11343">MKKFFVQGFILVTFGLLITVFFPVAPASANSLNTGTDLPSLTVGRDFNGRKPGLTVHYQLESSGPENIILYGSDGGNSDPSGADLDYLLREHFKDFDLDAGDWK</sequence>
<name>A0AAC9ER22_9LACO</name>
<proteinExistence type="predicted"/>
<dbReference type="RefSeq" id="WP_048734128.1">
    <property type="nucleotide sequence ID" value="NZ_CP012033.1"/>
</dbReference>
<evidence type="ECO:0000313" key="2">
    <source>
        <dbReference type="Proteomes" id="UP000036000"/>
    </source>
</evidence>
<organism evidence="1 2">
    <name type="scientific">Levilactobacillus koreensis</name>
    <dbReference type="NCBI Taxonomy" id="637971"/>
    <lineage>
        <taxon>Bacteria</taxon>
        <taxon>Bacillati</taxon>
        <taxon>Bacillota</taxon>
        <taxon>Bacilli</taxon>
        <taxon>Lactobacillales</taxon>
        <taxon>Lactobacillaceae</taxon>
        <taxon>Levilactobacillus</taxon>
    </lineage>
</organism>
<dbReference type="EMBL" id="CP012033">
    <property type="protein sequence ID" value="AKP64709.1"/>
    <property type="molecule type" value="Genomic_DNA"/>
</dbReference>
<accession>A0AAC9ER22</accession>
<keyword evidence="2" id="KW-1185">Reference proteome</keyword>
<reference evidence="1 2" key="1">
    <citation type="submission" date="2015-07" db="EMBL/GenBank/DDBJ databases">
        <title>Lactobacillus korensis/26-25/ whole genome sequencing.</title>
        <authorList>
            <person name="Kim M.K."/>
            <person name="Im W.-T."/>
            <person name="Srinivasan S."/>
            <person name="Lee J.-J."/>
        </authorList>
    </citation>
    <scope>NUCLEOTIDE SEQUENCE [LARGE SCALE GENOMIC DNA]</scope>
    <source>
        <strain evidence="1 2">26-25</strain>
    </source>
</reference>
<dbReference type="AlphaFoldDB" id="A0AAC9ER22"/>